<evidence type="ECO:0000313" key="16">
    <source>
        <dbReference type="EMBL" id="MTV49630.1"/>
    </source>
</evidence>
<sequence>MRMRTVGYFFRESFRSLWKNGWMSIASISTVAISLLILGISLLLVMNSNNLVTTMESELEVLVAMRTDIDAKQIQAVGDKLRSHSKVNEVTFVSKNEAMATMKKQLGDRSDMFKALGDANPFPDMYRVKAKDPNDVSSLAEEFNKYPGVEKVRYGQGFVEKLLSLTEWIRMVGLSIMFLIGAASVFLISTTIRLTVFARRKEINIMKFVGATNWFIRWPFLLEGTFLGLFGSLIAVGLLYGIYAPVTTYVESSLPFVPLRSDASFLMTIFEIVMGTGILIGAMGSVISLRKFLKV</sequence>
<dbReference type="RefSeq" id="WP_155476730.1">
    <property type="nucleotide sequence ID" value="NZ_WNKU01000013.1"/>
</dbReference>
<dbReference type="EMBL" id="WNKU01000013">
    <property type="protein sequence ID" value="MTV49630.1"/>
    <property type="molecule type" value="Genomic_DNA"/>
</dbReference>
<evidence type="ECO:0000256" key="3">
    <source>
        <dbReference type="ARBA" id="ARBA00011160"/>
    </source>
</evidence>
<feature type="domain" description="FtsX extracellular" evidence="15">
    <location>
        <begin position="59"/>
        <end position="152"/>
    </location>
</feature>
<evidence type="ECO:0000256" key="7">
    <source>
        <dbReference type="ARBA" id="ARBA00022618"/>
    </source>
</evidence>
<keyword evidence="10 12" id="KW-0472">Membrane</keyword>
<feature type="transmembrane region" description="Helical" evidence="13">
    <location>
        <begin position="218"/>
        <end position="243"/>
    </location>
</feature>
<dbReference type="InterPro" id="IPR040690">
    <property type="entry name" value="FtsX_ECD"/>
</dbReference>
<keyword evidence="5 12" id="KW-1003">Cell membrane</keyword>
<comment type="function">
    <text evidence="12">Part of the ABC transporter FtsEX involved in asymmetric cellular division facilitating the initiation of sporulation.</text>
</comment>
<feature type="transmembrane region" description="Helical" evidence="13">
    <location>
        <begin position="168"/>
        <end position="197"/>
    </location>
</feature>
<evidence type="ECO:0000256" key="1">
    <source>
        <dbReference type="ARBA" id="ARBA00004429"/>
    </source>
</evidence>
<keyword evidence="9 13" id="KW-1133">Transmembrane helix</keyword>
<feature type="transmembrane region" description="Helical" evidence="13">
    <location>
        <begin position="21"/>
        <end position="46"/>
    </location>
</feature>
<comment type="caution">
    <text evidence="16">The sequence shown here is derived from an EMBL/GenBank/DDBJ whole genome shotgun (WGS) entry which is preliminary data.</text>
</comment>
<dbReference type="AlphaFoldDB" id="A0A6I3SL56"/>
<evidence type="ECO:0000256" key="12">
    <source>
        <dbReference type="PIRNR" id="PIRNR003097"/>
    </source>
</evidence>
<evidence type="ECO:0000313" key="17">
    <source>
        <dbReference type="Proteomes" id="UP000430670"/>
    </source>
</evidence>
<dbReference type="Pfam" id="PF18075">
    <property type="entry name" value="FtsX_ECD"/>
    <property type="match status" value="1"/>
</dbReference>
<evidence type="ECO:0000256" key="11">
    <source>
        <dbReference type="ARBA" id="ARBA00023306"/>
    </source>
</evidence>
<feature type="transmembrane region" description="Helical" evidence="13">
    <location>
        <begin position="263"/>
        <end position="289"/>
    </location>
</feature>
<protein>
    <recommendedName>
        <fullName evidence="4 12">Cell division protein FtsX</fullName>
    </recommendedName>
</protein>
<dbReference type="PIRSF" id="PIRSF003097">
    <property type="entry name" value="FtsX"/>
    <property type="match status" value="1"/>
</dbReference>
<evidence type="ECO:0000256" key="5">
    <source>
        <dbReference type="ARBA" id="ARBA00022475"/>
    </source>
</evidence>
<keyword evidence="8 13" id="KW-0812">Transmembrane</keyword>
<dbReference type="Gene3D" id="3.30.70.3040">
    <property type="match status" value="1"/>
</dbReference>
<reference evidence="16 17" key="1">
    <citation type="submission" date="2019-11" db="EMBL/GenBank/DDBJ databases">
        <title>Whole-genome sequence of a the green, strictly anaerobic photosynthetic bacterium Heliobacillus mobilis DSM 6151.</title>
        <authorList>
            <person name="Kyndt J.A."/>
            <person name="Meyer T.E."/>
        </authorList>
    </citation>
    <scope>NUCLEOTIDE SEQUENCE [LARGE SCALE GENOMIC DNA]</scope>
    <source>
        <strain evidence="16 17">DSM 6151</strain>
    </source>
</reference>
<dbReference type="InterPro" id="IPR058204">
    <property type="entry name" value="FtsX_firmicutes-type"/>
</dbReference>
<dbReference type="PANTHER" id="PTHR47755:SF1">
    <property type="entry name" value="CELL DIVISION PROTEIN FTSX"/>
    <property type="match status" value="1"/>
</dbReference>
<keyword evidence="11 12" id="KW-0131">Cell cycle</keyword>
<dbReference type="NCBIfam" id="TIGR00439">
    <property type="entry name" value="FtsX_Gneg"/>
    <property type="match status" value="1"/>
</dbReference>
<evidence type="ECO:0000256" key="4">
    <source>
        <dbReference type="ARBA" id="ARBA00021907"/>
    </source>
</evidence>
<keyword evidence="17" id="KW-1185">Reference proteome</keyword>
<evidence type="ECO:0000256" key="13">
    <source>
        <dbReference type="SAM" id="Phobius"/>
    </source>
</evidence>
<dbReference type="InterPro" id="IPR004513">
    <property type="entry name" value="FtsX"/>
</dbReference>
<dbReference type="Proteomes" id="UP000430670">
    <property type="component" value="Unassembled WGS sequence"/>
</dbReference>
<evidence type="ECO:0000256" key="6">
    <source>
        <dbReference type="ARBA" id="ARBA00022519"/>
    </source>
</evidence>
<dbReference type="OrthoDB" id="9812531at2"/>
<dbReference type="InterPro" id="IPR047590">
    <property type="entry name" value="FtsX_proteobact-type"/>
</dbReference>
<comment type="subunit">
    <text evidence="3">Forms a membrane-associated complex with FtsE.</text>
</comment>
<comment type="subcellular location">
    <subcellularLocation>
        <location evidence="1">Cell inner membrane</location>
        <topology evidence="1">Multi-pass membrane protein</topology>
    </subcellularLocation>
    <subcellularLocation>
        <location evidence="12">Cell membrane</location>
    </subcellularLocation>
</comment>
<dbReference type="NCBIfam" id="NF038347">
    <property type="entry name" value="FtsX_Gpos"/>
    <property type="match status" value="1"/>
</dbReference>
<comment type="similarity">
    <text evidence="2 12">Belongs to the ABC-4 integral membrane protein family. FtsX subfamily.</text>
</comment>
<dbReference type="Pfam" id="PF02687">
    <property type="entry name" value="FtsX"/>
    <property type="match status" value="1"/>
</dbReference>
<keyword evidence="6" id="KW-0997">Cell inner membrane</keyword>
<evidence type="ECO:0000259" key="15">
    <source>
        <dbReference type="Pfam" id="PF18075"/>
    </source>
</evidence>
<keyword evidence="7 12" id="KW-0132">Cell division</keyword>
<proteinExistence type="inferred from homology"/>
<evidence type="ECO:0000256" key="9">
    <source>
        <dbReference type="ARBA" id="ARBA00022989"/>
    </source>
</evidence>
<gene>
    <name evidence="16" type="ORF">GJ688_11650</name>
</gene>
<name>A0A6I3SL56_HELMO</name>
<evidence type="ECO:0000256" key="8">
    <source>
        <dbReference type="ARBA" id="ARBA00022692"/>
    </source>
</evidence>
<feature type="domain" description="ABC3 transporter permease C-terminal" evidence="14">
    <location>
        <begin position="175"/>
        <end position="294"/>
    </location>
</feature>
<evidence type="ECO:0000259" key="14">
    <source>
        <dbReference type="Pfam" id="PF02687"/>
    </source>
</evidence>
<dbReference type="PANTHER" id="PTHR47755">
    <property type="entry name" value="CELL DIVISION PROTEIN FTSX"/>
    <property type="match status" value="1"/>
</dbReference>
<evidence type="ECO:0000256" key="2">
    <source>
        <dbReference type="ARBA" id="ARBA00007379"/>
    </source>
</evidence>
<dbReference type="GO" id="GO:0005886">
    <property type="term" value="C:plasma membrane"/>
    <property type="evidence" value="ECO:0007669"/>
    <property type="project" value="UniProtKB-SubCell"/>
</dbReference>
<evidence type="ECO:0000256" key="10">
    <source>
        <dbReference type="ARBA" id="ARBA00023136"/>
    </source>
</evidence>
<accession>A0A6I3SL56</accession>
<dbReference type="InterPro" id="IPR003838">
    <property type="entry name" value="ABC3_permease_C"/>
</dbReference>
<dbReference type="GO" id="GO:0051301">
    <property type="term" value="P:cell division"/>
    <property type="evidence" value="ECO:0007669"/>
    <property type="project" value="UniProtKB-KW"/>
</dbReference>
<organism evidence="16 17">
    <name type="scientific">Heliobacterium mobile</name>
    <name type="common">Heliobacillus mobilis</name>
    <dbReference type="NCBI Taxonomy" id="28064"/>
    <lineage>
        <taxon>Bacteria</taxon>
        <taxon>Bacillati</taxon>
        <taxon>Bacillota</taxon>
        <taxon>Clostridia</taxon>
        <taxon>Eubacteriales</taxon>
        <taxon>Heliobacteriaceae</taxon>
        <taxon>Heliobacterium</taxon>
    </lineage>
</organism>